<sequence length="441" mass="49933">MSASLQDRFPIFASKLSTKEPISKGMMPLKAENSADITDANGYAKYRALNGLYDDCAKEELRYATDESSFPDWNRAIRKIMKCRLVGSNYDEPGEIVGDLMRFATYSRLINLARPSLTDIVLDCKWYNGEYSAYAQECNLTSVWTPFGQCFRIAALEGTNISLSSPESKTRVEVLIDTLTAEFPAGLTTVFFYSQDETEFATTNGGIPIKPALESNLMIEQMRQNIRAAKNCGTTYLRHFTSYSKDKCIWEKSTEPIEKECNCLYDRAPNYIQDAGHDIAMMQANASYNSSLNFCSMPDTFSCVQNALASDYECPDDCEELQPEVSLVIYPLNPRDIYSRLPSGFDSTATENMQQLSAYGGFVSVPGSDQLNDLLSDLFLTHMELISTYWWMDRKAYEPFYMAWFTSLNEDSSINNISNYFDFSPKMDLSPVPMPFDFNVQ</sequence>
<evidence type="ECO:0000256" key="11">
    <source>
        <dbReference type="ARBA" id="ARBA00023201"/>
    </source>
</evidence>
<protein>
    <submittedName>
        <fullName evidence="15">Uncharacterized protein</fullName>
    </submittedName>
</protein>
<evidence type="ECO:0000256" key="7">
    <source>
        <dbReference type="ARBA" id="ARBA00023053"/>
    </source>
</evidence>
<dbReference type="WBParaSite" id="PSAMB.scaffold8041size6713.g30876.t1">
    <property type="protein sequence ID" value="PSAMB.scaffold8041size6713.g30876.t1"/>
    <property type="gene ID" value="PSAMB.scaffold8041size6713.g30876"/>
</dbReference>
<evidence type="ECO:0000256" key="13">
    <source>
        <dbReference type="RuleBase" id="RU000679"/>
    </source>
</evidence>
<dbReference type="InterPro" id="IPR001873">
    <property type="entry name" value="ENaC"/>
</dbReference>
<keyword evidence="3 13" id="KW-0813">Transport</keyword>
<keyword evidence="8 13" id="KW-0406">Ion transport</keyword>
<dbReference type="AlphaFoldDB" id="A0A914XDV2"/>
<keyword evidence="14" id="KW-1185">Reference proteome</keyword>
<evidence type="ECO:0000256" key="9">
    <source>
        <dbReference type="ARBA" id="ARBA00023136"/>
    </source>
</evidence>
<evidence type="ECO:0000313" key="14">
    <source>
        <dbReference type="Proteomes" id="UP000887566"/>
    </source>
</evidence>
<evidence type="ECO:0000313" key="15">
    <source>
        <dbReference type="WBParaSite" id="PSAMB.scaffold8041size6713.g30876.t1"/>
    </source>
</evidence>
<keyword evidence="11 13" id="KW-0739">Sodium transport</keyword>
<evidence type="ECO:0000256" key="12">
    <source>
        <dbReference type="ARBA" id="ARBA00023303"/>
    </source>
</evidence>
<keyword evidence="4 13" id="KW-0894">Sodium channel</keyword>
<keyword evidence="6" id="KW-1133">Transmembrane helix</keyword>
<evidence type="ECO:0000256" key="10">
    <source>
        <dbReference type="ARBA" id="ARBA00023180"/>
    </source>
</evidence>
<accession>A0A914XDV2</accession>
<comment type="subcellular location">
    <subcellularLocation>
        <location evidence="1">Membrane</location>
        <topology evidence="1">Multi-pass membrane protein</topology>
    </subcellularLocation>
</comment>
<evidence type="ECO:0000256" key="3">
    <source>
        <dbReference type="ARBA" id="ARBA00022448"/>
    </source>
</evidence>
<dbReference type="Pfam" id="PF00858">
    <property type="entry name" value="ASC"/>
    <property type="match status" value="1"/>
</dbReference>
<evidence type="ECO:0000256" key="8">
    <source>
        <dbReference type="ARBA" id="ARBA00023065"/>
    </source>
</evidence>
<comment type="similarity">
    <text evidence="2 13">Belongs to the amiloride-sensitive sodium channel (TC 1.A.6) family.</text>
</comment>
<evidence type="ECO:0000256" key="5">
    <source>
        <dbReference type="ARBA" id="ARBA00022692"/>
    </source>
</evidence>
<keyword evidence="7" id="KW-0915">Sodium</keyword>
<keyword evidence="10" id="KW-0325">Glycoprotein</keyword>
<evidence type="ECO:0000256" key="4">
    <source>
        <dbReference type="ARBA" id="ARBA00022461"/>
    </source>
</evidence>
<reference evidence="15" key="1">
    <citation type="submission" date="2022-11" db="UniProtKB">
        <authorList>
            <consortium name="WormBaseParasite"/>
        </authorList>
    </citation>
    <scope>IDENTIFICATION</scope>
</reference>
<name>A0A914XDV2_9BILA</name>
<proteinExistence type="inferred from homology"/>
<keyword evidence="5 13" id="KW-0812">Transmembrane</keyword>
<keyword evidence="12 13" id="KW-0407">Ion channel</keyword>
<dbReference type="GO" id="GO:0016020">
    <property type="term" value="C:membrane"/>
    <property type="evidence" value="ECO:0007669"/>
    <property type="project" value="UniProtKB-SubCell"/>
</dbReference>
<dbReference type="Gene3D" id="2.60.470.10">
    <property type="entry name" value="Acid-sensing ion channels like domains"/>
    <property type="match status" value="1"/>
</dbReference>
<dbReference type="GO" id="GO:0005272">
    <property type="term" value="F:sodium channel activity"/>
    <property type="evidence" value="ECO:0007669"/>
    <property type="project" value="UniProtKB-KW"/>
</dbReference>
<organism evidence="14 15">
    <name type="scientific">Plectus sambesii</name>
    <dbReference type="NCBI Taxonomy" id="2011161"/>
    <lineage>
        <taxon>Eukaryota</taxon>
        <taxon>Metazoa</taxon>
        <taxon>Ecdysozoa</taxon>
        <taxon>Nematoda</taxon>
        <taxon>Chromadorea</taxon>
        <taxon>Plectida</taxon>
        <taxon>Plectina</taxon>
        <taxon>Plectoidea</taxon>
        <taxon>Plectidae</taxon>
        <taxon>Plectus</taxon>
    </lineage>
</organism>
<evidence type="ECO:0000256" key="2">
    <source>
        <dbReference type="ARBA" id="ARBA00007193"/>
    </source>
</evidence>
<evidence type="ECO:0000256" key="6">
    <source>
        <dbReference type="ARBA" id="ARBA00022989"/>
    </source>
</evidence>
<dbReference type="Proteomes" id="UP000887566">
    <property type="component" value="Unplaced"/>
</dbReference>
<evidence type="ECO:0000256" key="1">
    <source>
        <dbReference type="ARBA" id="ARBA00004141"/>
    </source>
</evidence>
<keyword evidence="9" id="KW-0472">Membrane</keyword>